<dbReference type="EMBL" id="JBANDL010000002">
    <property type="protein sequence ID" value="MEI2454445.1"/>
    <property type="molecule type" value="Genomic_DNA"/>
</dbReference>
<keyword evidence="2" id="KW-1185">Reference proteome</keyword>
<reference evidence="1 2" key="1">
    <citation type="submission" date="2024-02" db="EMBL/GenBank/DDBJ databases">
        <title>Lysobacter Genome Sequencing and Mining.</title>
        <authorList>
            <person name="Bierman J."/>
            <person name="Walker M.C."/>
        </authorList>
    </citation>
    <scope>NUCLEOTIDE SEQUENCE [LARGE SCALE GENOMIC DNA]</scope>
    <source>
        <strain evidence="1 2">PB6250</strain>
    </source>
</reference>
<comment type="caution">
    <text evidence="1">The sequence shown here is derived from an EMBL/GenBank/DDBJ whole genome shotgun (WGS) entry which is preliminary data.</text>
</comment>
<organism evidence="1 2">
    <name type="scientific">Lysobacter firmicutimachus</name>
    <dbReference type="NCBI Taxonomy" id="1792846"/>
    <lineage>
        <taxon>Bacteria</taxon>
        <taxon>Pseudomonadati</taxon>
        <taxon>Pseudomonadota</taxon>
        <taxon>Gammaproteobacteria</taxon>
        <taxon>Lysobacterales</taxon>
        <taxon>Lysobacteraceae</taxon>
        <taxon>Lysobacter</taxon>
    </lineage>
</organism>
<dbReference type="RefSeq" id="WP_336131406.1">
    <property type="nucleotide sequence ID" value="NZ_JBANDL010000002.1"/>
</dbReference>
<proteinExistence type="predicted"/>
<name>A0ABU8D1W9_9GAMM</name>
<evidence type="ECO:0000313" key="2">
    <source>
        <dbReference type="Proteomes" id="UP001387215"/>
    </source>
</evidence>
<evidence type="ECO:0000313" key="1">
    <source>
        <dbReference type="EMBL" id="MEI2454445.1"/>
    </source>
</evidence>
<protein>
    <submittedName>
        <fullName evidence="1">Uncharacterized protein</fullName>
    </submittedName>
</protein>
<accession>A0ABU8D1W9</accession>
<dbReference type="Proteomes" id="UP001387215">
    <property type="component" value="Unassembled WGS sequence"/>
</dbReference>
<sequence>MVNLASLLEVRADEAGCKEAEVWLVKASKLAASPELKAIALDHLDTLREGFEGQGACFKWLTKK</sequence>
<gene>
    <name evidence="1" type="ORF">V2J18_07110</name>
</gene>